<keyword evidence="6" id="KW-0067">ATP-binding</keyword>
<evidence type="ECO:0000313" key="12">
    <source>
        <dbReference type="Proteomes" id="UP001327957"/>
    </source>
</evidence>
<organism evidence="11 12">
    <name type="scientific">Colletotrichum tabaci</name>
    <dbReference type="NCBI Taxonomy" id="1209068"/>
    <lineage>
        <taxon>Eukaryota</taxon>
        <taxon>Fungi</taxon>
        <taxon>Dikarya</taxon>
        <taxon>Ascomycota</taxon>
        <taxon>Pezizomycotina</taxon>
        <taxon>Sordariomycetes</taxon>
        <taxon>Hypocreomycetidae</taxon>
        <taxon>Glomerellales</taxon>
        <taxon>Glomerellaceae</taxon>
        <taxon>Colletotrichum</taxon>
        <taxon>Colletotrichum destructivum species complex</taxon>
    </lineage>
</organism>
<dbReference type="CDD" id="cd18580">
    <property type="entry name" value="ABC_6TM_ABCC_D2"/>
    <property type="match status" value="1"/>
</dbReference>
<feature type="transmembrane region" description="Helical" evidence="9">
    <location>
        <begin position="45"/>
        <end position="65"/>
    </location>
</feature>
<evidence type="ECO:0000256" key="2">
    <source>
        <dbReference type="ARBA" id="ARBA00022448"/>
    </source>
</evidence>
<evidence type="ECO:0000256" key="1">
    <source>
        <dbReference type="ARBA" id="ARBA00004651"/>
    </source>
</evidence>
<feature type="transmembrane region" description="Helical" evidence="9">
    <location>
        <begin position="591"/>
        <end position="611"/>
    </location>
</feature>
<evidence type="ECO:0000313" key="11">
    <source>
        <dbReference type="EMBL" id="KAK6225424.1"/>
    </source>
</evidence>
<dbReference type="InterPro" id="IPR027417">
    <property type="entry name" value="P-loop_NTPase"/>
</dbReference>
<keyword evidence="2" id="KW-0813">Transport</keyword>
<feature type="domain" description="ABC transmembrane type-1" evidence="10">
    <location>
        <begin position="250"/>
        <end position="403"/>
    </location>
</feature>
<dbReference type="InterPro" id="IPR050173">
    <property type="entry name" value="ABC_transporter_C-like"/>
</dbReference>
<dbReference type="PANTHER" id="PTHR24223">
    <property type="entry name" value="ATP-BINDING CASSETTE SUB-FAMILY C"/>
    <property type="match status" value="1"/>
</dbReference>
<reference evidence="11 12" key="1">
    <citation type="submission" date="2023-04" db="EMBL/GenBank/DDBJ databases">
        <title>Colletotrichum tabacum stain YC1 causing leaf anthracnose on Nicotiana tabacum(L.) cv.</title>
        <authorList>
            <person name="Ji Z."/>
            <person name="Wang M."/>
            <person name="Zhang J."/>
            <person name="Wang N."/>
            <person name="Zhou Z."/>
        </authorList>
    </citation>
    <scope>NUCLEOTIDE SEQUENCE [LARGE SCALE GENOMIC DNA]</scope>
    <source>
        <strain evidence="11 12">YC1</strain>
    </source>
</reference>
<dbReference type="Proteomes" id="UP001327957">
    <property type="component" value="Unassembled WGS sequence"/>
</dbReference>
<feature type="transmembrane region" description="Helical" evidence="9">
    <location>
        <begin position="661"/>
        <end position="680"/>
    </location>
</feature>
<gene>
    <name evidence="11" type="ORF">QIS74_01471</name>
</gene>
<evidence type="ECO:0000256" key="7">
    <source>
        <dbReference type="ARBA" id="ARBA00022989"/>
    </source>
</evidence>
<feature type="transmembrane region" description="Helical" evidence="9">
    <location>
        <begin position="798"/>
        <end position="819"/>
    </location>
</feature>
<proteinExistence type="predicted"/>
<dbReference type="GO" id="GO:0140359">
    <property type="term" value="F:ABC-type transporter activity"/>
    <property type="evidence" value="ECO:0007669"/>
    <property type="project" value="InterPro"/>
</dbReference>
<evidence type="ECO:0000256" key="8">
    <source>
        <dbReference type="ARBA" id="ARBA00023136"/>
    </source>
</evidence>
<name>A0AAV9TPE6_9PEZI</name>
<keyword evidence="7 9" id="KW-1133">Transmembrane helix</keyword>
<evidence type="ECO:0000256" key="6">
    <source>
        <dbReference type="ARBA" id="ARBA00022840"/>
    </source>
</evidence>
<evidence type="ECO:0000256" key="4">
    <source>
        <dbReference type="ARBA" id="ARBA00022692"/>
    </source>
</evidence>
<feature type="domain" description="ABC transmembrane type-1" evidence="10">
    <location>
        <begin position="647"/>
        <end position="826"/>
    </location>
</feature>
<sequence length="870" mass="95466">MHPTPPQILSIATSALFLSLLPIRLLRLRTEPIKVVSEHRGHGKLAVAILLSVVQLATLVTVAFTPAKDDVHLVSAVASFIACVGLCPLLAFEHTRSVKPSDLGIVYLLVSTTCDFAELGTGQYGNTKLEAVTPGIVNLCVKFVLLIAESRGKKPILRDPRGQQSPEELANILDRTFFWWINPILALGNRHVLAEENLPPMGHMLSSKSLRQQALRAWDQRAKPEGRTTLPKVLALSMLPQFLAPIVPRLFLIVFRYAQPVLISTAIRYMSGSSAQSVETGHLIIAMAVVIYVGLAMSRAVYYHRLNQLKVMIRGAVVGLINNKSFSQQSSNHDDGRAVTLISTDAGNVGQAASMFHETWAQVIEVLLGTTMLAREVGWVCLVPYVIIFFCSRMSRYLAKHLQTNALGIFTPIVTFVLFVLVASLKGSVLDTETAFTTTALLGLALARAVYARCDMVFLDDSFSALDGKTESRIVKNLLGPTGFFKKMGTTVFLVANSSTHFHLADSLVILDNGTVAYQGTWAGLTQDPEHVLKLHIGGTEKNVTEEDPQVDKTIRSQSIKVDEAVSDLSRATGDASLYGYYLRAVGFRNFLLLLVCTSSYSFFITFPQYWLQKWTAAPASQTTFYVGGYIIVSFLAWAFTNGSMCFSQDIQLVDRQLPPAILSIANQVFKLLVQLILLFSAQKLMATTLPLCVVTVYFVQRIYLRTSRQLRLLDLESQSAVYSSFLESVEGVRTIRAFGWERQVEAANIRSLDKSQRPAYILFCLQQWLGVVLDLMVAAIATGLISLAIFIRGTTTAGQIGMALNIVIVANASLLGLVTSWTNMEISLGAISRLKTLEADTPKEGSPFEDYVPAGAWPSSGVVELDNVT</sequence>
<feature type="transmembrane region" description="Helical" evidence="9">
    <location>
        <begin position="686"/>
        <end position="705"/>
    </location>
</feature>
<dbReference type="EMBL" id="JASAOK010000002">
    <property type="protein sequence ID" value="KAK6225424.1"/>
    <property type="molecule type" value="Genomic_DNA"/>
</dbReference>
<keyword evidence="3" id="KW-1003">Cell membrane</keyword>
<evidence type="ECO:0000259" key="10">
    <source>
        <dbReference type="PROSITE" id="PS50929"/>
    </source>
</evidence>
<keyword evidence="8 9" id="KW-0472">Membrane</keyword>
<feature type="transmembrane region" description="Helical" evidence="9">
    <location>
        <begin position="6"/>
        <end position="25"/>
    </location>
</feature>
<evidence type="ECO:0000256" key="9">
    <source>
        <dbReference type="SAM" id="Phobius"/>
    </source>
</evidence>
<feature type="transmembrane region" description="Helical" evidence="9">
    <location>
        <begin position="623"/>
        <end position="640"/>
    </location>
</feature>
<keyword evidence="12" id="KW-1185">Reference proteome</keyword>
<dbReference type="GO" id="GO:0005524">
    <property type="term" value="F:ATP binding"/>
    <property type="evidence" value="ECO:0007669"/>
    <property type="project" value="UniProtKB-KW"/>
</dbReference>
<dbReference type="Pfam" id="PF00664">
    <property type="entry name" value="ABC_membrane"/>
    <property type="match status" value="1"/>
</dbReference>
<feature type="transmembrane region" description="Helical" evidence="9">
    <location>
        <begin position="71"/>
        <end position="92"/>
    </location>
</feature>
<protein>
    <recommendedName>
        <fullName evidence="10">ABC transmembrane type-1 domain-containing protein</fullName>
    </recommendedName>
</protein>
<dbReference type="AlphaFoldDB" id="A0AAV9TPE6"/>
<comment type="caution">
    <text evidence="11">The sequence shown here is derived from an EMBL/GenBank/DDBJ whole genome shotgun (WGS) entry which is preliminary data.</text>
</comment>
<dbReference type="InterPro" id="IPR036640">
    <property type="entry name" value="ABC1_TM_sf"/>
</dbReference>
<dbReference type="PANTHER" id="PTHR24223:SF345">
    <property type="entry name" value="ABC MULTIDRUG TRANSPORTER (EUROFUNG)"/>
    <property type="match status" value="1"/>
</dbReference>
<feature type="transmembrane region" description="Helical" evidence="9">
    <location>
        <begin position="407"/>
        <end position="425"/>
    </location>
</feature>
<dbReference type="PROSITE" id="PS50929">
    <property type="entry name" value="ABC_TM1F"/>
    <property type="match status" value="2"/>
</dbReference>
<accession>A0AAV9TPE6</accession>
<keyword evidence="4 9" id="KW-0812">Transmembrane</keyword>
<dbReference type="Gene3D" id="1.20.1560.10">
    <property type="entry name" value="ABC transporter type 1, transmembrane domain"/>
    <property type="match status" value="2"/>
</dbReference>
<feature type="transmembrane region" description="Helical" evidence="9">
    <location>
        <begin position="761"/>
        <end position="792"/>
    </location>
</feature>
<evidence type="ECO:0000256" key="3">
    <source>
        <dbReference type="ARBA" id="ARBA00022475"/>
    </source>
</evidence>
<dbReference type="InterPro" id="IPR011527">
    <property type="entry name" value="ABC1_TM_dom"/>
</dbReference>
<keyword evidence="5" id="KW-0547">Nucleotide-binding</keyword>
<dbReference type="GO" id="GO:0005886">
    <property type="term" value="C:plasma membrane"/>
    <property type="evidence" value="ECO:0007669"/>
    <property type="project" value="UniProtKB-SubCell"/>
</dbReference>
<dbReference type="Gene3D" id="3.40.50.300">
    <property type="entry name" value="P-loop containing nucleotide triphosphate hydrolases"/>
    <property type="match status" value="1"/>
</dbReference>
<evidence type="ECO:0000256" key="5">
    <source>
        <dbReference type="ARBA" id="ARBA00022741"/>
    </source>
</evidence>
<comment type="subcellular location">
    <subcellularLocation>
        <location evidence="1">Cell membrane</location>
        <topology evidence="1">Multi-pass membrane protein</topology>
    </subcellularLocation>
</comment>
<dbReference type="SUPFAM" id="SSF90123">
    <property type="entry name" value="ABC transporter transmembrane region"/>
    <property type="match status" value="2"/>
</dbReference>
<dbReference type="SUPFAM" id="SSF52540">
    <property type="entry name" value="P-loop containing nucleoside triphosphate hydrolases"/>
    <property type="match status" value="1"/>
</dbReference>
<feature type="transmembrane region" description="Helical" evidence="9">
    <location>
        <begin position="283"/>
        <end position="302"/>
    </location>
</feature>
<dbReference type="InterPro" id="IPR044726">
    <property type="entry name" value="ABCC_6TM_D2"/>
</dbReference>